<sequence>MENTHEIHFVNKVKDKNHKIVSLAAEKAFDKIQHPFMIKVLERTGIQGPYLNIVKVICSNPVVNVKLNGEKLEAIPLKSGTRQGCPLSSYLFNIVLEILARAIRQQKESKGIQIGKEEVKISLFADDMMVYLSDPKSSTRELLNLINTFSKVAGYEINSNKSVASLYTKEKQVEKESREMTPFIIVPNNIKYLGVTFTKQVKDLYNKNFKTLRKEIEEDLRRWKDLPCSWVGRINIVKMAILPKAIYRFNAIPIKIPIQFFTELDRTICKFIWNNKKPRIAKTILNNKRTSGGITIPELKQYYRAIVTKTAWYWYRDRLIDQWNRIEDPEMNPHTYGHLIFDKGAKTIQWKKDSIFSKWCWFNWRSWKQKLNSDVDRLREVMSQMDLTDIYRTFYPKAKGYNFFSAPHGTFSKIDHIIGQKTGLNRYRKIEIIPCVLSDHHSLKLVFNNNKGRMPTYTWKLNNALLNDNLVKEEIKKEIKNFLEFNENEDTTYPNLWDTMKAVLRGKLIALSACRKKQERAYVSSLTAHLKALEQKEANTPRRSRRQEIIKLRAEINQVETKRTIERINRTKSWFFEKINKIDKPLARQTRGHRECVQINKIRNEKGDITTDSEEIQKIIRSYYKSLYSTKLENLQEMDNFLDRYQVSKLNQKQINQLNNPITPKEIEAVIKGLPTKKSPGPDGFSAEFYQTFIEDLIPILSKLFHKIETDGALPNSFYEATITLIPKPHKDTTKKENFRPISLMNIDAKTLNKILANRIQEHIKTIIHHDQVGFIPGMQGWFNIRKIINVIHYINKLKEQNHVIISLDAEKAFDKIQHPFMIKVLERIGIQGPYLNIVKAIYSKPVANIKLNGEKLEAIPLKSGTRQGCPLSPYLFNIVLEVLARAIRQQKEIKGIQIGKEEVKISLFADDMIVYLSDPKSSTRELLKLINNFSKVAGYKINSNKSVAFLYTKEKQAEKEIRETTPFIIDPNNIKYLGVTLTKQVKYLYNKNFKTLRKEIEEDLRRWKDLPCSWIGRINTVAMNSLVRAPVEGEALGPAKAGYPVNGILGGGQEWKIPGQLNDCREFEVDRNTAPNYNDPQPIHISPSVYAERRRYGLALLTKMSVLNKALFLLFSES</sequence>
<dbReference type="Gene3D" id="3.60.10.10">
    <property type="entry name" value="Endonuclease/exonuclease/phosphatase"/>
    <property type="match status" value="1"/>
</dbReference>
<evidence type="ECO:0000313" key="3">
    <source>
        <dbReference type="EMBL" id="AAQ91041.1"/>
    </source>
</evidence>
<evidence type="ECO:0000259" key="2">
    <source>
        <dbReference type="PROSITE" id="PS50878"/>
    </source>
</evidence>
<dbReference type="PANTHER" id="PTHR19446">
    <property type="entry name" value="REVERSE TRANSCRIPTASES"/>
    <property type="match status" value="1"/>
</dbReference>
<dbReference type="AlphaFoldDB" id="Q6TUF9"/>
<dbReference type="InterPro" id="IPR036691">
    <property type="entry name" value="Endo/exonu/phosph_ase_sf"/>
</dbReference>
<proteinExistence type="evidence at transcript level"/>
<organism evidence="3">
    <name type="scientific">Rattus norvegicus</name>
    <name type="common">Rat</name>
    <dbReference type="NCBI Taxonomy" id="10116"/>
    <lineage>
        <taxon>Eukaryota</taxon>
        <taxon>Metazoa</taxon>
        <taxon>Chordata</taxon>
        <taxon>Craniata</taxon>
        <taxon>Vertebrata</taxon>
        <taxon>Euteleostomi</taxon>
        <taxon>Mammalia</taxon>
        <taxon>Eutheria</taxon>
        <taxon>Euarchontoglires</taxon>
        <taxon>Glires</taxon>
        <taxon>Rodentia</taxon>
        <taxon>Myomorpha</taxon>
        <taxon>Muroidea</taxon>
        <taxon>Muridae</taxon>
        <taxon>Murinae</taxon>
        <taxon>Rattus</taxon>
    </lineage>
</organism>
<dbReference type="EC" id="2.7.7.49" evidence="1"/>
<feature type="domain" description="Reverse transcriptase" evidence="2">
    <location>
        <begin position="707"/>
        <end position="982"/>
    </location>
</feature>
<dbReference type="InterPro" id="IPR043502">
    <property type="entry name" value="DNA/RNA_pol_sf"/>
</dbReference>
<dbReference type="CDD" id="cd01650">
    <property type="entry name" value="RT_nLTR_like"/>
    <property type="match status" value="2"/>
</dbReference>
<evidence type="ECO:0000256" key="1">
    <source>
        <dbReference type="ARBA" id="ARBA00012493"/>
    </source>
</evidence>
<accession>Q6TUF9</accession>
<feature type="domain" description="Reverse transcriptase" evidence="2">
    <location>
        <begin position="1"/>
        <end position="197"/>
    </location>
</feature>
<reference evidence="3" key="1">
    <citation type="submission" date="2003-09" db="EMBL/GenBank/DDBJ databases">
        <title>Liver regeneration after PH.</title>
        <authorList>
            <person name="Xu C.S."/>
            <person name="Chang C.F."/>
            <person name="Han H.P."/>
            <person name="Wang G.P."/>
            <person name="Chai L.Q."/>
            <person name="Yuan J.Y."/>
            <person name="Yang K.J."/>
            <person name="Zhao L.F."/>
            <person name="Ma H."/>
            <person name="Wang L."/>
            <person name="Wang S.F."/>
            <person name="Xing X.K."/>
            <person name="Shen G.M."/>
            <person name="Shi J.B."/>
            <person name="Rahman S."/>
            <person name="Wang Q.N."/>
            <person name="Zhang J.B."/>
        </authorList>
    </citation>
    <scope>NUCLEOTIDE SEQUENCE</scope>
    <source>
        <strain evidence="3">Sprague-Dawley</strain>
    </source>
</reference>
<dbReference type="PROSITE" id="PS50878">
    <property type="entry name" value="RT_POL"/>
    <property type="match status" value="2"/>
</dbReference>
<name>Q6TUF9_RAT</name>
<dbReference type="EMBL" id="AY387071">
    <property type="protein sequence ID" value="AAQ91041.1"/>
    <property type="molecule type" value="mRNA"/>
</dbReference>
<dbReference type="SUPFAM" id="SSF56672">
    <property type="entry name" value="DNA/RNA polymerases"/>
    <property type="match status" value="2"/>
</dbReference>
<dbReference type="Pfam" id="PF00078">
    <property type="entry name" value="RVT_1"/>
    <property type="match status" value="2"/>
</dbReference>
<dbReference type="GO" id="GO:0003964">
    <property type="term" value="F:RNA-directed DNA polymerase activity"/>
    <property type="evidence" value="ECO:0007669"/>
    <property type="project" value="UniProtKB-EC"/>
</dbReference>
<dbReference type="InterPro" id="IPR000477">
    <property type="entry name" value="RT_dom"/>
</dbReference>
<dbReference type="SUPFAM" id="SSF56219">
    <property type="entry name" value="DNase I-like"/>
    <property type="match status" value="1"/>
</dbReference>
<protein>
    <recommendedName>
        <fullName evidence="1">RNA-directed DNA polymerase</fullName>
        <ecNumber evidence="1">2.7.7.49</ecNumber>
    </recommendedName>
</protein>